<reference evidence="1 2" key="1">
    <citation type="submission" date="2020-08" db="EMBL/GenBank/DDBJ databases">
        <title>Genomic Encyclopedia of Type Strains, Phase IV (KMG-IV): sequencing the most valuable type-strain genomes for metagenomic binning, comparative biology and taxonomic classification.</title>
        <authorList>
            <person name="Goeker M."/>
        </authorList>
    </citation>
    <scope>NUCLEOTIDE SEQUENCE [LARGE SCALE GENOMIC DNA]</scope>
    <source>
        <strain evidence="1 2">DSM 29514</strain>
    </source>
</reference>
<proteinExistence type="predicted"/>
<comment type="caution">
    <text evidence="1">The sequence shown here is derived from an EMBL/GenBank/DDBJ whole genome shotgun (WGS) entry which is preliminary data.</text>
</comment>
<dbReference type="Proteomes" id="UP000519897">
    <property type="component" value="Unassembled WGS sequence"/>
</dbReference>
<name>A0A7W6LMZ8_9HYPH</name>
<dbReference type="EMBL" id="JACIEC010000017">
    <property type="protein sequence ID" value="MBB4146066.1"/>
    <property type="molecule type" value="Genomic_DNA"/>
</dbReference>
<gene>
    <name evidence="1" type="ORF">GGQ72_004635</name>
</gene>
<dbReference type="RefSeq" id="WP_062554847.1">
    <property type="nucleotide sequence ID" value="NZ_CP049249.1"/>
</dbReference>
<protein>
    <submittedName>
        <fullName evidence="1">Uncharacterized protein</fullName>
    </submittedName>
</protein>
<accession>A0A7W6LMZ8</accession>
<sequence>MDIRLIFANFGLCTLLIFAVWAAPRGDTVLVISSPFESNAARMNRIAQADGRIVSAGRYEWIIVAYSTNPDFPSRLMKAGALVVLNENLAVGCKRGENGFFGKTS</sequence>
<dbReference type="AlphaFoldDB" id="A0A7W6LMZ8"/>
<keyword evidence="2" id="KW-1185">Reference proteome</keyword>
<evidence type="ECO:0000313" key="2">
    <source>
        <dbReference type="Proteomes" id="UP000519897"/>
    </source>
</evidence>
<evidence type="ECO:0000313" key="1">
    <source>
        <dbReference type="EMBL" id="MBB4146066.1"/>
    </source>
</evidence>
<organism evidence="1 2">
    <name type="scientific">Rhizobium rhizoryzae</name>
    <dbReference type="NCBI Taxonomy" id="451876"/>
    <lineage>
        <taxon>Bacteria</taxon>
        <taxon>Pseudomonadati</taxon>
        <taxon>Pseudomonadota</taxon>
        <taxon>Alphaproteobacteria</taxon>
        <taxon>Hyphomicrobiales</taxon>
        <taxon>Rhizobiaceae</taxon>
        <taxon>Rhizobium/Agrobacterium group</taxon>
        <taxon>Rhizobium</taxon>
    </lineage>
</organism>